<dbReference type="EMBL" id="ASJR01000003">
    <property type="protein sequence ID" value="ERP38991.1"/>
    <property type="molecule type" value="Genomic_DNA"/>
</dbReference>
<dbReference type="GO" id="GO:0000902">
    <property type="term" value="P:cell morphogenesis"/>
    <property type="evidence" value="ECO:0007669"/>
    <property type="project" value="InterPro"/>
</dbReference>
<dbReference type="STRING" id="1313304.CALK_0481"/>
<dbReference type="OrthoDB" id="9768127at2"/>
<comment type="subcellular location">
    <subcellularLocation>
        <location evidence="6">Cytoplasm</location>
    </subcellularLocation>
    <text evidence="6">Membrane-associated.</text>
</comment>
<evidence type="ECO:0000313" key="7">
    <source>
        <dbReference type="EMBL" id="ERP38991.1"/>
    </source>
</evidence>
<dbReference type="Proteomes" id="UP000017148">
    <property type="component" value="Unassembled WGS sequence"/>
</dbReference>
<evidence type="ECO:0000256" key="4">
    <source>
        <dbReference type="ARBA" id="ARBA00022960"/>
    </source>
</evidence>
<dbReference type="PATRIC" id="fig|1313304.3.peg.463"/>
<dbReference type="PANTHER" id="PTHR42749">
    <property type="entry name" value="CELL SHAPE-DETERMINING PROTEIN MREB"/>
    <property type="match status" value="1"/>
</dbReference>
<comment type="function">
    <text evidence="6">Forms membrane-associated dynamic filaments that are essential for cell shape determination. Acts by regulating cell wall synthesis and cell elongation, and thus cell shape. A feedback loop between cell geometry and MreB localization may maintain elongated cell shape by targeting cell wall growth to regions of negative cell wall curvature.</text>
</comment>
<name>U7DDM3_9BACT</name>
<dbReference type="SUPFAM" id="SSF53067">
    <property type="entry name" value="Actin-like ATPase domain"/>
    <property type="match status" value="2"/>
</dbReference>
<proteinExistence type="inferred from homology"/>
<keyword evidence="4 6" id="KW-0133">Cell shape</keyword>
<evidence type="ECO:0000256" key="3">
    <source>
        <dbReference type="ARBA" id="ARBA00022840"/>
    </source>
</evidence>
<evidence type="ECO:0000256" key="2">
    <source>
        <dbReference type="ARBA" id="ARBA00022741"/>
    </source>
</evidence>
<dbReference type="GO" id="GO:0005737">
    <property type="term" value="C:cytoplasm"/>
    <property type="evidence" value="ECO:0007669"/>
    <property type="project" value="UniProtKB-SubCell"/>
</dbReference>
<dbReference type="PRINTS" id="PR01652">
    <property type="entry name" value="SHAPEPROTEIN"/>
</dbReference>
<dbReference type="HAMAP" id="MF_02207">
    <property type="entry name" value="MreB"/>
    <property type="match status" value="1"/>
</dbReference>
<dbReference type="InterPro" id="IPR043129">
    <property type="entry name" value="ATPase_NBD"/>
</dbReference>
<keyword evidence="8" id="KW-1185">Reference proteome</keyword>
<protein>
    <recommendedName>
        <fullName evidence="6">Cell shape-determining protein MreB</fullName>
    </recommendedName>
</protein>
<accession>U7DDM3</accession>
<evidence type="ECO:0000256" key="1">
    <source>
        <dbReference type="ARBA" id="ARBA00022490"/>
    </source>
</evidence>
<dbReference type="GO" id="GO:0008360">
    <property type="term" value="P:regulation of cell shape"/>
    <property type="evidence" value="ECO:0007669"/>
    <property type="project" value="UniProtKB-UniRule"/>
</dbReference>
<reference evidence="7 8" key="1">
    <citation type="journal article" date="2013" name="Environ. Microbiol.">
        <title>Genome analysis of Chitinivibrio alkaliphilus gen. nov., sp. nov., a novel extremely haloalkaliphilic anaerobic chitinolytic bacterium from the candidate phylum Termite Group 3.</title>
        <authorList>
            <person name="Sorokin D.Y."/>
            <person name="Gumerov V.M."/>
            <person name="Rakitin A.L."/>
            <person name="Beletsky A.V."/>
            <person name="Damste J.S."/>
            <person name="Muyzer G."/>
            <person name="Mardanov A.V."/>
            <person name="Ravin N.V."/>
        </authorList>
    </citation>
    <scope>NUCLEOTIDE SEQUENCE [LARGE SCALE GENOMIC DNA]</scope>
    <source>
        <strain evidence="7 8">ACht1</strain>
    </source>
</reference>
<dbReference type="InterPro" id="IPR056546">
    <property type="entry name" value="MreB_MamK-like"/>
</dbReference>
<dbReference type="CDD" id="cd10225">
    <property type="entry name" value="ASKHA_NBD_MreB-like"/>
    <property type="match status" value="1"/>
</dbReference>
<dbReference type="PANTHER" id="PTHR42749:SF1">
    <property type="entry name" value="CELL SHAPE-DETERMINING PROTEIN MREB"/>
    <property type="match status" value="1"/>
</dbReference>
<comment type="caution">
    <text evidence="7">The sequence shown here is derived from an EMBL/GenBank/DDBJ whole genome shotgun (WGS) entry which is preliminary data.</text>
</comment>
<dbReference type="Gene3D" id="3.30.420.40">
    <property type="match status" value="2"/>
</dbReference>
<dbReference type="eggNOG" id="COG1077">
    <property type="taxonomic scope" value="Bacteria"/>
</dbReference>
<comment type="subunit">
    <text evidence="6">Forms polymers.</text>
</comment>
<dbReference type="InterPro" id="IPR004753">
    <property type="entry name" value="MreB"/>
</dbReference>
<dbReference type="AlphaFoldDB" id="U7DDM3"/>
<keyword evidence="2 6" id="KW-0547">Nucleotide-binding</keyword>
<feature type="binding site" evidence="6">
    <location>
        <begin position="210"/>
        <end position="213"/>
    </location>
    <ligand>
        <name>ATP</name>
        <dbReference type="ChEBI" id="CHEBI:30616"/>
    </ligand>
</feature>
<dbReference type="GO" id="GO:0005524">
    <property type="term" value="F:ATP binding"/>
    <property type="evidence" value="ECO:0007669"/>
    <property type="project" value="UniProtKB-KW"/>
</dbReference>
<gene>
    <name evidence="6" type="primary">mreB</name>
    <name evidence="7" type="ORF">CALK_0481</name>
</gene>
<evidence type="ECO:0000256" key="5">
    <source>
        <dbReference type="ARBA" id="ARBA00023458"/>
    </source>
</evidence>
<dbReference type="Pfam" id="PF06723">
    <property type="entry name" value="MreB_Mbl"/>
    <property type="match status" value="1"/>
</dbReference>
<evidence type="ECO:0000256" key="6">
    <source>
        <dbReference type="HAMAP-Rule" id="MF_02207"/>
    </source>
</evidence>
<dbReference type="RefSeq" id="WP_022636019.1">
    <property type="nucleotide sequence ID" value="NZ_ASJR01000003.1"/>
</dbReference>
<comment type="similarity">
    <text evidence="5 6">Belongs to the FtsA/MreB family.</text>
</comment>
<keyword evidence="3 6" id="KW-0067">ATP-binding</keyword>
<dbReference type="NCBIfam" id="TIGR00904">
    <property type="entry name" value="mreB"/>
    <property type="match status" value="1"/>
</dbReference>
<sequence length="345" mass="37180">MSIFSFSFTGTALGIDLGTANTLIYARGRGLLIDEPSVIAIDSSNGEPLAIGREAKKMFGRTPGKIEAIKPMKDGVIADVDLVEEMLSRFIRKVQTNRLFRPRAVIGVPSGITKAEMRSVIDSAEQAGILEADLIAEPMAAAIGMEIPVLESSGNMIIDIGGGTSEIAVISMGGMVCDISEKVGGNEFDEAIVEYLKKTYNLIIGENTAEEVKIKIGSAYPLQQELEMEVRGRDQVAGIPKTMRITSEEIRDALKEPVAKVERAVLSALERTPAELSADILDKGIVLTGGSSQLRGLDERIRQETNLPVCGTDDPMTCVARGALKVVENKALYKDVLLNSSRNKR</sequence>
<feature type="binding site" evidence="6">
    <location>
        <begin position="19"/>
        <end position="21"/>
    </location>
    <ligand>
        <name>ATP</name>
        <dbReference type="ChEBI" id="CHEBI:30616"/>
    </ligand>
</feature>
<dbReference type="NCBIfam" id="NF010539">
    <property type="entry name" value="PRK13927.1"/>
    <property type="match status" value="1"/>
</dbReference>
<comment type="caution">
    <text evidence="6">Lacks conserved residue(s) required for the propagation of feature annotation.</text>
</comment>
<evidence type="ECO:0000313" key="8">
    <source>
        <dbReference type="Proteomes" id="UP000017148"/>
    </source>
</evidence>
<organism evidence="7 8">
    <name type="scientific">Chitinivibrio alkaliphilus ACht1</name>
    <dbReference type="NCBI Taxonomy" id="1313304"/>
    <lineage>
        <taxon>Bacteria</taxon>
        <taxon>Pseudomonadati</taxon>
        <taxon>Fibrobacterota</taxon>
        <taxon>Chitinivibrionia</taxon>
        <taxon>Chitinivibrionales</taxon>
        <taxon>Chitinivibrionaceae</taxon>
        <taxon>Chitinivibrio</taxon>
    </lineage>
</organism>
<feature type="binding site" evidence="6">
    <location>
        <begin position="162"/>
        <end position="164"/>
    </location>
    <ligand>
        <name>ATP</name>
        <dbReference type="ChEBI" id="CHEBI:30616"/>
    </ligand>
</feature>
<keyword evidence="1 6" id="KW-0963">Cytoplasm</keyword>